<name>A0A9D4J375_DREPO</name>
<sequence>MDTSFGKESMSSHVVDKQDKGTREDSKIQSDGRAAPPSQSNRAQPDYSTPIPKPKTSLELPSPPNSTE</sequence>
<protein>
    <submittedName>
        <fullName evidence="2">Uncharacterized protein</fullName>
    </submittedName>
</protein>
<keyword evidence="3" id="KW-1185">Reference proteome</keyword>
<gene>
    <name evidence="2" type="ORF">DPMN_147725</name>
</gene>
<reference evidence="2" key="2">
    <citation type="submission" date="2020-11" db="EMBL/GenBank/DDBJ databases">
        <authorList>
            <person name="McCartney M.A."/>
            <person name="Auch B."/>
            <person name="Kono T."/>
            <person name="Mallez S."/>
            <person name="Becker A."/>
            <person name="Gohl D.M."/>
            <person name="Silverstein K.A.T."/>
            <person name="Koren S."/>
            <person name="Bechman K.B."/>
            <person name="Herman A."/>
            <person name="Abrahante J.E."/>
            <person name="Garbe J."/>
        </authorList>
    </citation>
    <scope>NUCLEOTIDE SEQUENCE</scope>
    <source>
        <strain evidence="2">Duluth1</strain>
        <tissue evidence="2">Whole animal</tissue>
    </source>
</reference>
<feature type="region of interest" description="Disordered" evidence="1">
    <location>
        <begin position="1"/>
        <end position="68"/>
    </location>
</feature>
<comment type="caution">
    <text evidence="2">The sequence shown here is derived from an EMBL/GenBank/DDBJ whole genome shotgun (WGS) entry which is preliminary data.</text>
</comment>
<evidence type="ECO:0000313" key="3">
    <source>
        <dbReference type="Proteomes" id="UP000828390"/>
    </source>
</evidence>
<feature type="compositionally biased region" description="Polar residues" evidence="1">
    <location>
        <begin position="37"/>
        <end position="47"/>
    </location>
</feature>
<organism evidence="2 3">
    <name type="scientific">Dreissena polymorpha</name>
    <name type="common">Zebra mussel</name>
    <name type="synonym">Mytilus polymorpha</name>
    <dbReference type="NCBI Taxonomy" id="45954"/>
    <lineage>
        <taxon>Eukaryota</taxon>
        <taxon>Metazoa</taxon>
        <taxon>Spiralia</taxon>
        <taxon>Lophotrochozoa</taxon>
        <taxon>Mollusca</taxon>
        <taxon>Bivalvia</taxon>
        <taxon>Autobranchia</taxon>
        <taxon>Heteroconchia</taxon>
        <taxon>Euheterodonta</taxon>
        <taxon>Imparidentia</taxon>
        <taxon>Neoheterodontei</taxon>
        <taxon>Myida</taxon>
        <taxon>Dreissenoidea</taxon>
        <taxon>Dreissenidae</taxon>
        <taxon>Dreissena</taxon>
    </lineage>
</organism>
<evidence type="ECO:0000256" key="1">
    <source>
        <dbReference type="SAM" id="MobiDB-lite"/>
    </source>
</evidence>
<dbReference type="AlphaFoldDB" id="A0A9D4J375"/>
<dbReference type="Proteomes" id="UP000828390">
    <property type="component" value="Unassembled WGS sequence"/>
</dbReference>
<reference evidence="2" key="1">
    <citation type="journal article" date="2019" name="bioRxiv">
        <title>The Genome of the Zebra Mussel, Dreissena polymorpha: A Resource for Invasive Species Research.</title>
        <authorList>
            <person name="McCartney M.A."/>
            <person name="Auch B."/>
            <person name="Kono T."/>
            <person name="Mallez S."/>
            <person name="Zhang Y."/>
            <person name="Obille A."/>
            <person name="Becker A."/>
            <person name="Abrahante J.E."/>
            <person name="Garbe J."/>
            <person name="Badalamenti J.P."/>
            <person name="Herman A."/>
            <person name="Mangelson H."/>
            <person name="Liachko I."/>
            <person name="Sullivan S."/>
            <person name="Sone E.D."/>
            <person name="Koren S."/>
            <person name="Silverstein K.A.T."/>
            <person name="Beckman K.B."/>
            <person name="Gohl D.M."/>
        </authorList>
    </citation>
    <scope>NUCLEOTIDE SEQUENCE</scope>
    <source>
        <strain evidence="2">Duluth1</strain>
        <tissue evidence="2">Whole animal</tissue>
    </source>
</reference>
<accession>A0A9D4J375</accession>
<dbReference type="EMBL" id="JAIWYP010000007">
    <property type="protein sequence ID" value="KAH3794194.1"/>
    <property type="molecule type" value="Genomic_DNA"/>
</dbReference>
<feature type="compositionally biased region" description="Basic and acidic residues" evidence="1">
    <location>
        <begin position="14"/>
        <end position="30"/>
    </location>
</feature>
<proteinExistence type="predicted"/>
<evidence type="ECO:0000313" key="2">
    <source>
        <dbReference type="EMBL" id="KAH3794194.1"/>
    </source>
</evidence>